<reference evidence="1" key="1">
    <citation type="submission" date="2022-06" db="EMBL/GenBank/DDBJ databases">
        <authorList>
            <consortium name="SYNGENTA / RWTH Aachen University"/>
        </authorList>
    </citation>
    <scope>NUCLEOTIDE SEQUENCE</scope>
</reference>
<organism evidence="1 2">
    <name type="scientific">Phakopsora pachyrhizi</name>
    <name type="common">Asian soybean rust disease fungus</name>
    <dbReference type="NCBI Taxonomy" id="170000"/>
    <lineage>
        <taxon>Eukaryota</taxon>
        <taxon>Fungi</taxon>
        <taxon>Dikarya</taxon>
        <taxon>Basidiomycota</taxon>
        <taxon>Pucciniomycotina</taxon>
        <taxon>Pucciniomycetes</taxon>
        <taxon>Pucciniales</taxon>
        <taxon>Phakopsoraceae</taxon>
        <taxon>Phakopsora</taxon>
    </lineage>
</organism>
<gene>
    <name evidence="1" type="ORF">PPACK8108_LOCUS25880</name>
</gene>
<evidence type="ECO:0000313" key="1">
    <source>
        <dbReference type="EMBL" id="CAH7690510.1"/>
    </source>
</evidence>
<name>A0AAV0BTN1_PHAPC</name>
<dbReference type="AlphaFoldDB" id="A0AAV0BTN1"/>
<sequence length="602" mass="70410">MVMACKPSRNALFIWLLQVALGCFIVEAGFIVELFRGKGETSELKSQIKQPLLLEFRSNTLVQPAVGKLEQLSPSKGYLVDEMGQPLVPKLVGKENLEDIFEEVTRKYYNRVPASSKYPMEPTNLMVEIKEIDEEVKKNKFIRIKESHQRLDEILSQRLKEVTEKYREIMNLSNENIGYKKNKASARDKIQEALSYTQQEDMAEAERYKETPNELLKDKDTIQSATKYFLDQGIVRNDDISNTLEALGENFYDEAWFQKNITDRSRREEDFDPFFSSIEIKDYIINHPSIKQHRVILKGKPLIIPSSRLFFYKIINNVDHPSFLALNHENLRSSILKFLLSYSELIFYHYSDQMSNSARSSINKILNDLIEGKSLSNHVWESSFTGAFSDVAHYNSRMIYHLILYHAYSFNKPEAGSNMISIAQRMQDFKNVLRIQQRILNFYRSKRFMGYELKITTHYKNYMDEIIKVRLKNNGHKTIAVDNFNQLKIEVSKAGFQKSVLARNLVEWQRNVDSARSGVLMQLNKEKTDFNNLQTVKHIDNNLQWEKSEIIRLTKFYNKSYIWNADLSLELSISMWLREINDEISASKRPLSQRIYSGLFSD</sequence>
<proteinExistence type="predicted"/>
<dbReference type="Proteomes" id="UP001153365">
    <property type="component" value="Unassembled WGS sequence"/>
</dbReference>
<evidence type="ECO:0000313" key="2">
    <source>
        <dbReference type="Proteomes" id="UP001153365"/>
    </source>
</evidence>
<accession>A0AAV0BTN1</accession>
<dbReference type="PROSITE" id="PS51257">
    <property type="entry name" value="PROKAR_LIPOPROTEIN"/>
    <property type="match status" value="1"/>
</dbReference>
<dbReference type="EMBL" id="CALTRL010006310">
    <property type="protein sequence ID" value="CAH7690510.1"/>
    <property type="molecule type" value="Genomic_DNA"/>
</dbReference>
<protein>
    <submittedName>
        <fullName evidence="1">Expressed protein</fullName>
    </submittedName>
</protein>
<keyword evidence="2" id="KW-1185">Reference proteome</keyword>
<comment type="caution">
    <text evidence="1">The sequence shown here is derived from an EMBL/GenBank/DDBJ whole genome shotgun (WGS) entry which is preliminary data.</text>
</comment>